<dbReference type="AlphaFoldDB" id="L1JHM7"/>
<evidence type="ECO:0000313" key="2">
    <source>
        <dbReference type="EnsemblProtists" id="EKX48001"/>
    </source>
</evidence>
<reference evidence="1 3" key="1">
    <citation type="journal article" date="2012" name="Nature">
        <title>Algal genomes reveal evolutionary mosaicism and the fate of nucleomorphs.</title>
        <authorList>
            <consortium name="DOE Joint Genome Institute"/>
            <person name="Curtis B.A."/>
            <person name="Tanifuji G."/>
            <person name="Burki F."/>
            <person name="Gruber A."/>
            <person name="Irimia M."/>
            <person name="Maruyama S."/>
            <person name="Arias M.C."/>
            <person name="Ball S.G."/>
            <person name="Gile G.H."/>
            <person name="Hirakawa Y."/>
            <person name="Hopkins J.F."/>
            <person name="Kuo A."/>
            <person name="Rensing S.A."/>
            <person name="Schmutz J."/>
            <person name="Symeonidi A."/>
            <person name="Elias M."/>
            <person name="Eveleigh R.J."/>
            <person name="Herman E.K."/>
            <person name="Klute M.J."/>
            <person name="Nakayama T."/>
            <person name="Obornik M."/>
            <person name="Reyes-Prieto A."/>
            <person name="Armbrust E.V."/>
            <person name="Aves S.J."/>
            <person name="Beiko R.G."/>
            <person name="Coutinho P."/>
            <person name="Dacks J.B."/>
            <person name="Durnford D.G."/>
            <person name="Fast N.M."/>
            <person name="Green B.R."/>
            <person name="Grisdale C.J."/>
            <person name="Hempel F."/>
            <person name="Henrissat B."/>
            <person name="Hoppner M.P."/>
            <person name="Ishida K."/>
            <person name="Kim E."/>
            <person name="Koreny L."/>
            <person name="Kroth P.G."/>
            <person name="Liu Y."/>
            <person name="Malik S.B."/>
            <person name="Maier U.G."/>
            <person name="McRose D."/>
            <person name="Mock T."/>
            <person name="Neilson J.A."/>
            <person name="Onodera N.T."/>
            <person name="Poole A.M."/>
            <person name="Pritham E.J."/>
            <person name="Richards T.A."/>
            <person name="Rocap G."/>
            <person name="Roy S.W."/>
            <person name="Sarai C."/>
            <person name="Schaack S."/>
            <person name="Shirato S."/>
            <person name="Slamovits C.H."/>
            <person name="Spencer D.F."/>
            <person name="Suzuki S."/>
            <person name="Worden A.Z."/>
            <person name="Zauner S."/>
            <person name="Barry K."/>
            <person name="Bell C."/>
            <person name="Bharti A.K."/>
            <person name="Crow J.A."/>
            <person name="Grimwood J."/>
            <person name="Kramer R."/>
            <person name="Lindquist E."/>
            <person name="Lucas S."/>
            <person name="Salamov A."/>
            <person name="McFadden G.I."/>
            <person name="Lane C.E."/>
            <person name="Keeling P.J."/>
            <person name="Gray M.W."/>
            <person name="Grigoriev I.V."/>
            <person name="Archibald J.M."/>
        </authorList>
    </citation>
    <scope>NUCLEOTIDE SEQUENCE</scope>
    <source>
        <strain evidence="1 3">CCMP2712</strain>
    </source>
</reference>
<evidence type="ECO:0000313" key="1">
    <source>
        <dbReference type="EMBL" id="EKX48001.1"/>
    </source>
</evidence>
<accession>L1JHM7</accession>
<organism evidence="1">
    <name type="scientific">Guillardia theta (strain CCMP2712)</name>
    <name type="common">Cryptophyte</name>
    <dbReference type="NCBI Taxonomy" id="905079"/>
    <lineage>
        <taxon>Eukaryota</taxon>
        <taxon>Cryptophyceae</taxon>
        <taxon>Pyrenomonadales</taxon>
        <taxon>Geminigeraceae</taxon>
        <taxon>Guillardia</taxon>
    </lineage>
</organism>
<dbReference type="KEGG" id="gtt:GUITHDRAFT_106086"/>
<dbReference type="PaxDb" id="55529-EKX48001"/>
<reference evidence="3" key="2">
    <citation type="submission" date="2012-11" db="EMBL/GenBank/DDBJ databases">
        <authorList>
            <person name="Kuo A."/>
            <person name="Curtis B.A."/>
            <person name="Tanifuji G."/>
            <person name="Burki F."/>
            <person name="Gruber A."/>
            <person name="Irimia M."/>
            <person name="Maruyama S."/>
            <person name="Arias M.C."/>
            <person name="Ball S.G."/>
            <person name="Gile G.H."/>
            <person name="Hirakawa Y."/>
            <person name="Hopkins J.F."/>
            <person name="Rensing S.A."/>
            <person name="Schmutz J."/>
            <person name="Symeonidi A."/>
            <person name="Elias M."/>
            <person name="Eveleigh R.J."/>
            <person name="Herman E.K."/>
            <person name="Klute M.J."/>
            <person name="Nakayama T."/>
            <person name="Obornik M."/>
            <person name="Reyes-Prieto A."/>
            <person name="Armbrust E.V."/>
            <person name="Aves S.J."/>
            <person name="Beiko R.G."/>
            <person name="Coutinho P."/>
            <person name="Dacks J.B."/>
            <person name="Durnford D.G."/>
            <person name="Fast N.M."/>
            <person name="Green B.R."/>
            <person name="Grisdale C."/>
            <person name="Hempe F."/>
            <person name="Henrissat B."/>
            <person name="Hoppner M.P."/>
            <person name="Ishida K.-I."/>
            <person name="Kim E."/>
            <person name="Koreny L."/>
            <person name="Kroth P.G."/>
            <person name="Liu Y."/>
            <person name="Malik S.-B."/>
            <person name="Maier U.G."/>
            <person name="McRose D."/>
            <person name="Mock T."/>
            <person name="Neilson J.A."/>
            <person name="Onodera N.T."/>
            <person name="Poole A.M."/>
            <person name="Pritham E.J."/>
            <person name="Richards T.A."/>
            <person name="Rocap G."/>
            <person name="Roy S.W."/>
            <person name="Sarai C."/>
            <person name="Schaack S."/>
            <person name="Shirato S."/>
            <person name="Slamovits C.H."/>
            <person name="Spencer D.F."/>
            <person name="Suzuki S."/>
            <person name="Worden A.Z."/>
            <person name="Zauner S."/>
            <person name="Barry K."/>
            <person name="Bell C."/>
            <person name="Bharti A.K."/>
            <person name="Crow J.A."/>
            <person name="Grimwood J."/>
            <person name="Kramer R."/>
            <person name="Lindquist E."/>
            <person name="Lucas S."/>
            <person name="Salamov A."/>
            <person name="McFadden G.I."/>
            <person name="Lane C.E."/>
            <person name="Keeling P.J."/>
            <person name="Gray M.W."/>
            <person name="Grigoriev I.V."/>
            <person name="Archibald J.M."/>
        </authorList>
    </citation>
    <scope>NUCLEOTIDE SEQUENCE</scope>
    <source>
        <strain evidence="3">CCMP2712</strain>
    </source>
</reference>
<protein>
    <recommendedName>
        <fullName evidence="4">PAS domain-containing protein</fullName>
    </recommendedName>
</protein>
<reference evidence="2" key="3">
    <citation type="submission" date="2015-06" db="UniProtKB">
        <authorList>
            <consortium name="EnsemblProtists"/>
        </authorList>
    </citation>
    <scope>IDENTIFICATION</scope>
</reference>
<dbReference type="HOGENOM" id="CLU_654619_0_0_1"/>
<dbReference type="EMBL" id="JH992987">
    <property type="protein sequence ID" value="EKX48001.1"/>
    <property type="molecule type" value="Genomic_DNA"/>
</dbReference>
<proteinExistence type="predicted"/>
<sequence>MLTAKKTIQKAAQRGRRRLLIDALDARVPISSGLNQLRSSLASGRTVEQLMGDLVKYVRSLKQEPCDAPEPGSADTRRIADELIRSGMLSSRTFLFLSVSLSDWRVTAASAGLKELLRENPFKQLEGRRFIDFVHPRDALKLRCLSSLQGVEGASSLLNTSYEVYIRTFDSERFDCRRCTLVPMAVDDSGVAIFHMSLDAMPCSNPSPLSAAALQELSGIYAFDEIRSSTLPWDLDAKIERLDQDHFGFIPMIGALLHCPQTRATVQEMSSKFGMQLSRLALRMFQLHLSFIVNDEGVLVMSKHVRLKLPSYMGNFQSMWQKHEQSSVDGNKDDVWFRKEAWNRLYQHRNTQSMEIHLSKFSLRRDGEGVRCSNSESILVNQEGITIWSEFWDGSQHKFADVVQYFSKVSGIDDILYTAELSCNSATRR</sequence>
<name>L1JHM7_GUITC</name>
<evidence type="ECO:0000313" key="3">
    <source>
        <dbReference type="Proteomes" id="UP000011087"/>
    </source>
</evidence>
<dbReference type="RefSeq" id="XP_005834981.1">
    <property type="nucleotide sequence ID" value="XM_005834924.1"/>
</dbReference>
<keyword evidence="3" id="KW-1185">Reference proteome</keyword>
<gene>
    <name evidence="1" type="ORF">GUITHDRAFT_106086</name>
</gene>
<dbReference type="GeneID" id="17304843"/>
<dbReference type="Proteomes" id="UP000011087">
    <property type="component" value="Unassembled WGS sequence"/>
</dbReference>
<evidence type="ECO:0008006" key="4">
    <source>
        <dbReference type="Google" id="ProtNLM"/>
    </source>
</evidence>
<dbReference type="EnsemblProtists" id="EKX48001">
    <property type="protein sequence ID" value="EKX48001"/>
    <property type="gene ID" value="GUITHDRAFT_106086"/>
</dbReference>